<comment type="caution">
    <text evidence="10">The sequence shown here is derived from an EMBL/GenBank/DDBJ whole genome shotgun (WGS) entry which is preliminary data.</text>
</comment>
<feature type="site" description="Important for beta-aspartyl-AMP intermediate formation" evidence="8">
    <location>
        <position position="376"/>
    </location>
</feature>
<dbReference type="GO" id="GO:0006529">
    <property type="term" value="P:asparagine biosynthetic process"/>
    <property type="evidence" value="ECO:0007669"/>
    <property type="project" value="UniProtKB-KW"/>
</dbReference>
<evidence type="ECO:0000256" key="4">
    <source>
        <dbReference type="ARBA" id="ARBA00022962"/>
    </source>
</evidence>
<dbReference type="PROSITE" id="PS51278">
    <property type="entry name" value="GATASE_TYPE_2"/>
    <property type="match status" value="1"/>
</dbReference>
<dbReference type="NCBIfam" id="TIGR01536">
    <property type="entry name" value="asn_synth_AEB"/>
    <property type="match status" value="1"/>
</dbReference>
<evidence type="ECO:0000256" key="7">
    <source>
        <dbReference type="PIRSR" id="PIRSR001589-2"/>
    </source>
</evidence>
<dbReference type="Gene3D" id="3.40.50.620">
    <property type="entry name" value="HUPs"/>
    <property type="match status" value="1"/>
</dbReference>
<dbReference type="InterPro" id="IPR014729">
    <property type="entry name" value="Rossmann-like_a/b/a_fold"/>
</dbReference>
<evidence type="ECO:0000256" key="3">
    <source>
        <dbReference type="ARBA" id="ARBA00022840"/>
    </source>
</evidence>
<dbReference type="PIRSF" id="PIRSF001589">
    <property type="entry name" value="Asn_synthetase_glu-h"/>
    <property type="match status" value="1"/>
</dbReference>
<keyword evidence="11" id="KW-1185">Reference proteome</keyword>
<comment type="similarity">
    <text evidence="1">Belongs to the asparagine synthetase family.</text>
</comment>
<evidence type="ECO:0000313" key="11">
    <source>
        <dbReference type="Proteomes" id="UP001219525"/>
    </source>
</evidence>
<keyword evidence="4 6" id="KW-0315">Glutamine amidotransferase</keyword>
<proteinExistence type="inferred from homology"/>
<feature type="active site" description="For GATase activity" evidence="6">
    <location>
        <position position="2"/>
    </location>
</feature>
<dbReference type="GO" id="GO:0005524">
    <property type="term" value="F:ATP binding"/>
    <property type="evidence" value="ECO:0007669"/>
    <property type="project" value="UniProtKB-KW"/>
</dbReference>
<dbReference type="CDD" id="cd01991">
    <property type="entry name" value="Asn_synthase_B_C"/>
    <property type="match status" value="1"/>
</dbReference>
<evidence type="ECO:0000256" key="5">
    <source>
        <dbReference type="PIRNR" id="PIRNR001589"/>
    </source>
</evidence>
<name>A0AAD6YUG9_9AGAR</name>
<evidence type="ECO:0000256" key="1">
    <source>
        <dbReference type="ARBA" id="ARBA00005752"/>
    </source>
</evidence>
<dbReference type="SUPFAM" id="SSF56235">
    <property type="entry name" value="N-terminal nucleophile aminohydrolases (Ntn hydrolases)"/>
    <property type="match status" value="1"/>
</dbReference>
<dbReference type="GO" id="GO:0004066">
    <property type="term" value="F:asparagine synthase (glutamine-hydrolyzing) activity"/>
    <property type="evidence" value="ECO:0007669"/>
    <property type="project" value="InterPro"/>
</dbReference>
<keyword evidence="6" id="KW-0061">Asparagine biosynthesis</keyword>
<dbReference type="PANTHER" id="PTHR43284">
    <property type="entry name" value="ASPARAGINE SYNTHETASE (GLUTAMINE-HYDROLYZING)"/>
    <property type="match status" value="1"/>
</dbReference>
<keyword evidence="2 5" id="KW-0547">Nucleotide-binding</keyword>
<organism evidence="10 11">
    <name type="scientific">Mycena pura</name>
    <dbReference type="NCBI Taxonomy" id="153505"/>
    <lineage>
        <taxon>Eukaryota</taxon>
        <taxon>Fungi</taxon>
        <taxon>Dikarya</taxon>
        <taxon>Basidiomycota</taxon>
        <taxon>Agaricomycotina</taxon>
        <taxon>Agaricomycetes</taxon>
        <taxon>Agaricomycetidae</taxon>
        <taxon>Agaricales</taxon>
        <taxon>Marasmiineae</taxon>
        <taxon>Mycenaceae</taxon>
        <taxon>Mycena</taxon>
    </lineage>
</organism>
<dbReference type="InterPro" id="IPR006426">
    <property type="entry name" value="Asn_synth_AEB"/>
</dbReference>
<dbReference type="PANTHER" id="PTHR43284:SF1">
    <property type="entry name" value="ASPARAGINE SYNTHETASE"/>
    <property type="match status" value="1"/>
</dbReference>
<evidence type="ECO:0000256" key="8">
    <source>
        <dbReference type="PIRSR" id="PIRSR001589-3"/>
    </source>
</evidence>
<dbReference type="InterPro" id="IPR051786">
    <property type="entry name" value="ASN_synthetase/amidase"/>
</dbReference>
<feature type="binding site" evidence="7">
    <location>
        <position position="106"/>
    </location>
    <ligand>
        <name>L-glutamine</name>
        <dbReference type="ChEBI" id="CHEBI:58359"/>
    </ligand>
</feature>
<dbReference type="Pfam" id="PF00733">
    <property type="entry name" value="Asn_synthase"/>
    <property type="match status" value="1"/>
</dbReference>
<reference evidence="10" key="1">
    <citation type="submission" date="2023-03" db="EMBL/GenBank/DDBJ databases">
        <title>Massive genome expansion in bonnet fungi (Mycena s.s.) driven by repeated elements and novel gene families across ecological guilds.</title>
        <authorList>
            <consortium name="Lawrence Berkeley National Laboratory"/>
            <person name="Harder C.B."/>
            <person name="Miyauchi S."/>
            <person name="Viragh M."/>
            <person name="Kuo A."/>
            <person name="Thoen E."/>
            <person name="Andreopoulos B."/>
            <person name="Lu D."/>
            <person name="Skrede I."/>
            <person name="Drula E."/>
            <person name="Henrissat B."/>
            <person name="Morin E."/>
            <person name="Kohler A."/>
            <person name="Barry K."/>
            <person name="LaButti K."/>
            <person name="Morin E."/>
            <person name="Salamov A."/>
            <person name="Lipzen A."/>
            <person name="Mereny Z."/>
            <person name="Hegedus B."/>
            <person name="Baldrian P."/>
            <person name="Stursova M."/>
            <person name="Weitz H."/>
            <person name="Taylor A."/>
            <person name="Grigoriev I.V."/>
            <person name="Nagy L.G."/>
            <person name="Martin F."/>
            <person name="Kauserud H."/>
        </authorList>
    </citation>
    <scope>NUCLEOTIDE SEQUENCE</scope>
    <source>
        <strain evidence="10">9144</strain>
    </source>
</reference>
<evidence type="ECO:0000256" key="6">
    <source>
        <dbReference type="PIRSR" id="PIRSR001589-1"/>
    </source>
</evidence>
<dbReference type="SUPFAM" id="SSF52402">
    <property type="entry name" value="Adenine nucleotide alpha hydrolases-like"/>
    <property type="match status" value="1"/>
</dbReference>
<dbReference type="AlphaFoldDB" id="A0AAD6YUG9"/>
<evidence type="ECO:0000259" key="9">
    <source>
        <dbReference type="PROSITE" id="PS51278"/>
    </source>
</evidence>
<dbReference type="InterPro" id="IPR029055">
    <property type="entry name" value="Ntn_hydrolases_N"/>
</dbReference>
<dbReference type="EMBL" id="JARJCW010000001">
    <property type="protein sequence ID" value="KAJ7230008.1"/>
    <property type="molecule type" value="Genomic_DNA"/>
</dbReference>
<dbReference type="GO" id="GO:0005829">
    <property type="term" value="C:cytosol"/>
    <property type="evidence" value="ECO:0007669"/>
    <property type="project" value="TreeGrafter"/>
</dbReference>
<protein>
    <submittedName>
        <fullName evidence="10">Asparagine synthase</fullName>
    </submittedName>
</protein>
<dbReference type="InterPro" id="IPR001962">
    <property type="entry name" value="Asn_synthase"/>
</dbReference>
<feature type="binding site" evidence="7">
    <location>
        <begin position="374"/>
        <end position="375"/>
    </location>
    <ligand>
        <name>ATP</name>
        <dbReference type="ChEBI" id="CHEBI:30616"/>
    </ligand>
</feature>
<dbReference type="Gene3D" id="3.60.20.10">
    <property type="entry name" value="Glutamine Phosphoribosylpyrophosphate, subunit 1, domain 1"/>
    <property type="match status" value="1"/>
</dbReference>
<dbReference type="InterPro" id="IPR033738">
    <property type="entry name" value="AsnB_N"/>
</dbReference>
<dbReference type="CDD" id="cd00712">
    <property type="entry name" value="AsnB"/>
    <property type="match status" value="1"/>
</dbReference>
<dbReference type="Pfam" id="PF13537">
    <property type="entry name" value="GATase_7"/>
    <property type="match status" value="1"/>
</dbReference>
<evidence type="ECO:0000256" key="2">
    <source>
        <dbReference type="ARBA" id="ARBA00022741"/>
    </source>
</evidence>
<sequence>MCGLTAAFSPDSIDPPTRDVVRTRLEKSLETIKHRGPDSRGIYVSPDARVGLGHVRLAIIDLPTGQQPLSDEEELIHCVVTGEIYDHERIRTEMQSQGYSFKSKSDSELVVQLYKRDGFNLLPNLRGEFAFVLYDLKRRLLFVARDRFGIKPLYYTVYNGCIMFGSEMKAFMGLGWQAQWDIESIVQNGELCDERTVFRGVQKLPAGYYAICRASGQIQTQAYWDLNYPAATSPPPATLDTMILKVRELLVEAVRLRLRSDVPLAVYLSGGIDSSSVAGIATHLLREKNPNAKLTTFTLAYIEDPIRDESPLAERTAAHIGADLRKVDATEALLVDFLEESIWHSEQPNTSFHGAGKVILSRAVRDAGFKVVLSGEGSDEIFAGYPWFPLDYLQSADPAGIALGIPLPSEAERHAIVDEYHAATGILFRPLSAMSPHKSNAPRPLITTGSHLASLTGLLRFSTSVFHPKVVEHTGMPDMFRCAEEGIDARVREKSMTGFWHPLNVSMYFTVKSLLGRFILNTVGDRSDMMHSVESRPAFLDHHVVNYVASLPPSLKVMPIAGDSPGKWQMVEKWILRQAVKPYITEEIYLRKKVSFDPPPSGPPPVASQMLPLQKHLKSRITQETVERLGFINWSYIEELLSEYLESPKFLPDGGLDRTARLLMTVLSYIVLQERFNVPSYKL</sequence>
<keyword evidence="3 5" id="KW-0067">ATP-binding</keyword>
<accession>A0AAD6YUG9</accession>
<keyword evidence="6" id="KW-0028">Amino-acid biosynthesis</keyword>
<dbReference type="Proteomes" id="UP001219525">
    <property type="component" value="Unassembled WGS sequence"/>
</dbReference>
<evidence type="ECO:0000313" key="10">
    <source>
        <dbReference type="EMBL" id="KAJ7230008.1"/>
    </source>
</evidence>
<gene>
    <name evidence="10" type="ORF">GGX14DRAFT_538281</name>
</gene>
<dbReference type="InterPro" id="IPR017932">
    <property type="entry name" value="GATase_2_dom"/>
</dbReference>
<feature type="domain" description="Glutamine amidotransferase type-2" evidence="9">
    <location>
        <begin position="2"/>
        <end position="215"/>
    </location>
</feature>